<dbReference type="SUPFAM" id="SSF50037">
    <property type="entry name" value="C-terminal domain of transcriptional repressors"/>
    <property type="match status" value="1"/>
</dbReference>
<dbReference type="NCBIfam" id="TIGR00121">
    <property type="entry name" value="birA_ligase"/>
    <property type="match status" value="1"/>
</dbReference>
<reference evidence="5" key="1">
    <citation type="journal article" date="2021" name="PeerJ">
        <title>Extensive microbial diversity within the chicken gut microbiome revealed by metagenomics and culture.</title>
        <authorList>
            <person name="Gilroy R."/>
            <person name="Ravi A."/>
            <person name="Getino M."/>
            <person name="Pursley I."/>
            <person name="Horton D.L."/>
            <person name="Alikhan N.F."/>
            <person name="Baker D."/>
            <person name="Gharbi K."/>
            <person name="Hall N."/>
            <person name="Watson M."/>
            <person name="Adriaenssens E.M."/>
            <person name="Foster-Nyarko E."/>
            <person name="Jarju S."/>
            <person name="Secka A."/>
            <person name="Antonio M."/>
            <person name="Oren A."/>
            <person name="Chaudhuri R.R."/>
            <person name="La Ragione R."/>
            <person name="Hildebrand F."/>
            <person name="Pallen M.J."/>
        </authorList>
    </citation>
    <scope>NUCLEOTIDE SEQUENCE</scope>
    <source>
        <strain evidence="5">26628</strain>
    </source>
</reference>
<dbReference type="InterPro" id="IPR036388">
    <property type="entry name" value="WH-like_DNA-bd_sf"/>
</dbReference>
<evidence type="ECO:0000256" key="3">
    <source>
        <dbReference type="SAM" id="MobiDB-lite"/>
    </source>
</evidence>
<reference evidence="5" key="2">
    <citation type="submission" date="2021-04" db="EMBL/GenBank/DDBJ databases">
        <authorList>
            <person name="Gilroy R."/>
        </authorList>
    </citation>
    <scope>NUCLEOTIDE SEQUENCE</scope>
    <source>
        <strain evidence="5">26628</strain>
    </source>
</reference>
<feature type="compositionally biased region" description="Basic and acidic residues" evidence="3">
    <location>
        <begin position="358"/>
        <end position="382"/>
    </location>
</feature>
<dbReference type="InterPro" id="IPR004408">
    <property type="entry name" value="Biotin_CoA_COase_ligase"/>
</dbReference>
<dbReference type="InterPro" id="IPR036390">
    <property type="entry name" value="WH_DNA-bd_sf"/>
</dbReference>
<dbReference type="GO" id="GO:0005737">
    <property type="term" value="C:cytoplasm"/>
    <property type="evidence" value="ECO:0007669"/>
    <property type="project" value="TreeGrafter"/>
</dbReference>
<feature type="DNA-binding region" description="H-T-H motif" evidence="2">
    <location>
        <begin position="20"/>
        <end position="39"/>
    </location>
</feature>
<dbReference type="GO" id="GO:0004077">
    <property type="term" value="F:biotin--[biotin carboxyl-carrier protein] ligase activity"/>
    <property type="evidence" value="ECO:0007669"/>
    <property type="project" value="UniProtKB-UniRule"/>
</dbReference>
<dbReference type="EC" id="6.3.4.15" evidence="2"/>
<comment type="function">
    <text evidence="2">Acts both as a biotin--[acetyl-CoA-carboxylase] ligase and a repressor.</text>
</comment>
<dbReference type="Pfam" id="PF08279">
    <property type="entry name" value="HTH_11"/>
    <property type="match status" value="1"/>
</dbReference>
<accession>A0A9D1VTZ9</accession>
<dbReference type="Gene3D" id="2.30.30.100">
    <property type="match status" value="1"/>
</dbReference>
<keyword evidence="2" id="KW-0238">DNA-binding</keyword>
<name>A0A9D1VTZ9_9FIRM</name>
<evidence type="ECO:0000313" key="6">
    <source>
        <dbReference type="Proteomes" id="UP000824249"/>
    </source>
</evidence>
<dbReference type="InterPro" id="IPR004143">
    <property type="entry name" value="BPL_LPL_catalytic"/>
</dbReference>
<dbReference type="HAMAP" id="MF_00978">
    <property type="entry name" value="Bifunct_BirA"/>
    <property type="match status" value="1"/>
</dbReference>
<keyword evidence="1 2" id="KW-0436">Ligase</keyword>
<gene>
    <name evidence="2" type="primary">birA</name>
    <name evidence="5" type="ORF">H9737_03835</name>
</gene>
<sequence length="382" mass="40077">MVKDALLSLLEEGRGGFLSGEEVAARLGVTRNAVWKAAEALRQAGYPVEAVKNRGYRLAEGSDKLSPQGIGKYLSARPPVRVEVLPSAPSTNDLVRARAEAGEAEGLVLIAEEQTAGRGRLARPFYSPRGSGLYMSLLLRPVRYTAAQAVGITSAAAVAVCDAVGRVCGREARIKWVNDVFVGGKKACGILTEASVSMEDNCLRYVVLGIGINVYEPAGGFPPPLDAIAAAVFPAPCGDGKNKLAAAVLERFFALYARLDDPAVMEEYRRRSCVVGQEIDVLTAQGPRAARALDIGADGHLLVRYADGSEEKLYAGEIGIRVRDSRAPARCTPAPDGRACAGAGREGAGEGGAGCSAAEHESPREKNSGAPAPDDRFGEGRA</sequence>
<comment type="similarity">
    <text evidence="2">Belongs to the biotin--protein ligase family.</text>
</comment>
<feature type="binding site" evidence="2">
    <location>
        <position position="114"/>
    </location>
    <ligand>
        <name>biotin</name>
        <dbReference type="ChEBI" id="CHEBI:57586"/>
    </ligand>
</feature>
<dbReference type="Gene3D" id="1.10.10.10">
    <property type="entry name" value="Winged helix-like DNA-binding domain superfamily/Winged helix DNA-binding domain"/>
    <property type="match status" value="1"/>
</dbReference>
<dbReference type="PANTHER" id="PTHR12835">
    <property type="entry name" value="BIOTIN PROTEIN LIGASE"/>
    <property type="match status" value="1"/>
</dbReference>
<keyword evidence="2" id="KW-0678">Repressor</keyword>
<feature type="binding site" evidence="2">
    <location>
        <position position="186"/>
    </location>
    <ligand>
        <name>biotin</name>
        <dbReference type="ChEBI" id="CHEBI:57586"/>
    </ligand>
</feature>
<keyword evidence="2" id="KW-0805">Transcription regulation</keyword>
<organism evidence="5 6">
    <name type="scientific">Candidatus Borkfalkia faecigallinarum</name>
    <dbReference type="NCBI Taxonomy" id="2838509"/>
    <lineage>
        <taxon>Bacteria</taxon>
        <taxon>Bacillati</taxon>
        <taxon>Bacillota</taxon>
        <taxon>Clostridia</taxon>
        <taxon>Christensenellales</taxon>
        <taxon>Christensenellaceae</taxon>
        <taxon>Candidatus Borkfalkia</taxon>
    </lineage>
</organism>
<protein>
    <recommendedName>
        <fullName evidence="2">Bifunctional ligase/repressor BirA</fullName>
    </recommendedName>
    <alternativeName>
        <fullName evidence="2">Biotin--[acetyl-CoA-carboxylase] ligase</fullName>
        <ecNumber evidence="2">6.3.4.15</ecNumber>
    </alternativeName>
    <alternativeName>
        <fullName evidence="2">Biotin--protein ligase</fullName>
    </alternativeName>
    <alternativeName>
        <fullName evidence="2">Biotin-[acetyl-CoA carboxylase] synthetase</fullName>
    </alternativeName>
</protein>
<dbReference type="SUPFAM" id="SSF55681">
    <property type="entry name" value="Class II aaRS and biotin synthetases"/>
    <property type="match status" value="1"/>
</dbReference>
<dbReference type="GO" id="GO:0005524">
    <property type="term" value="F:ATP binding"/>
    <property type="evidence" value="ECO:0007669"/>
    <property type="project" value="UniProtKB-UniRule"/>
</dbReference>
<feature type="region of interest" description="Disordered" evidence="3">
    <location>
        <begin position="331"/>
        <end position="382"/>
    </location>
</feature>
<evidence type="ECO:0000256" key="1">
    <source>
        <dbReference type="ARBA" id="ARBA00022598"/>
    </source>
</evidence>
<dbReference type="GO" id="GO:0016740">
    <property type="term" value="F:transferase activity"/>
    <property type="evidence" value="ECO:0007669"/>
    <property type="project" value="UniProtKB-ARBA"/>
</dbReference>
<feature type="binding site" evidence="2">
    <location>
        <begin position="90"/>
        <end position="92"/>
    </location>
    <ligand>
        <name>biotin</name>
        <dbReference type="ChEBI" id="CHEBI:57586"/>
    </ligand>
</feature>
<comment type="catalytic activity">
    <reaction evidence="2">
        <text>biotin + L-lysyl-[protein] + ATP = N(6)-biotinyl-L-lysyl-[protein] + AMP + diphosphate + H(+)</text>
        <dbReference type="Rhea" id="RHEA:11756"/>
        <dbReference type="Rhea" id="RHEA-COMP:9752"/>
        <dbReference type="Rhea" id="RHEA-COMP:10505"/>
        <dbReference type="ChEBI" id="CHEBI:15378"/>
        <dbReference type="ChEBI" id="CHEBI:29969"/>
        <dbReference type="ChEBI" id="CHEBI:30616"/>
        <dbReference type="ChEBI" id="CHEBI:33019"/>
        <dbReference type="ChEBI" id="CHEBI:57586"/>
        <dbReference type="ChEBI" id="CHEBI:83144"/>
        <dbReference type="ChEBI" id="CHEBI:456215"/>
        <dbReference type="EC" id="6.3.4.15"/>
    </reaction>
</comment>
<dbReference type="GO" id="GO:0003677">
    <property type="term" value="F:DNA binding"/>
    <property type="evidence" value="ECO:0007669"/>
    <property type="project" value="UniProtKB-UniRule"/>
</dbReference>
<dbReference type="SUPFAM" id="SSF46785">
    <property type="entry name" value="Winged helix' DNA-binding domain"/>
    <property type="match status" value="1"/>
</dbReference>
<feature type="compositionally biased region" description="Gly residues" evidence="3">
    <location>
        <begin position="344"/>
        <end position="354"/>
    </location>
</feature>
<dbReference type="GO" id="GO:0006355">
    <property type="term" value="P:regulation of DNA-templated transcription"/>
    <property type="evidence" value="ECO:0007669"/>
    <property type="project" value="UniProtKB-UniRule"/>
</dbReference>
<keyword evidence="2" id="KW-0547">Nucleotide-binding</keyword>
<keyword evidence="2" id="KW-0067">ATP-binding</keyword>
<keyword evidence="2" id="KW-0804">Transcription</keyword>
<dbReference type="EMBL" id="DXFD01000058">
    <property type="protein sequence ID" value="HIX46803.1"/>
    <property type="molecule type" value="Genomic_DNA"/>
</dbReference>
<evidence type="ECO:0000313" key="5">
    <source>
        <dbReference type="EMBL" id="HIX46803.1"/>
    </source>
</evidence>
<keyword evidence="2" id="KW-0092">Biotin</keyword>
<dbReference type="Gene3D" id="3.30.930.10">
    <property type="entry name" value="Bira Bifunctional Protein, Domain 2"/>
    <property type="match status" value="1"/>
</dbReference>
<dbReference type="InterPro" id="IPR045864">
    <property type="entry name" value="aa-tRNA-synth_II/BPL/LPL"/>
</dbReference>
<comment type="caution">
    <text evidence="5">The sequence shown here is derived from an EMBL/GenBank/DDBJ whole genome shotgun (WGS) entry which is preliminary data.</text>
</comment>
<dbReference type="CDD" id="cd16442">
    <property type="entry name" value="BPL"/>
    <property type="match status" value="1"/>
</dbReference>
<dbReference type="InterPro" id="IPR008988">
    <property type="entry name" value="Transcriptional_repressor_C"/>
</dbReference>
<feature type="binding site" evidence="2">
    <location>
        <begin position="118"/>
        <end position="120"/>
    </location>
    <ligand>
        <name>biotin</name>
        <dbReference type="ChEBI" id="CHEBI:57586"/>
    </ligand>
</feature>
<dbReference type="Proteomes" id="UP000824249">
    <property type="component" value="Unassembled WGS sequence"/>
</dbReference>
<dbReference type="PANTHER" id="PTHR12835:SF5">
    <property type="entry name" value="BIOTIN--PROTEIN LIGASE"/>
    <property type="match status" value="1"/>
</dbReference>
<evidence type="ECO:0000256" key="2">
    <source>
        <dbReference type="HAMAP-Rule" id="MF_00978"/>
    </source>
</evidence>
<evidence type="ECO:0000259" key="4">
    <source>
        <dbReference type="PROSITE" id="PS51733"/>
    </source>
</evidence>
<feature type="domain" description="BPL/LPL catalytic" evidence="4">
    <location>
        <begin position="74"/>
        <end position="260"/>
    </location>
</feature>
<dbReference type="InterPro" id="IPR013196">
    <property type="entry name" value="HTH_11"/>
</dbReference>
<proteinExistence type="inferred from homology"/>
<dbReference type="AlphaFoldDB" id="A0A9D1VTZ9"/>
<dbReference type="InterPro" id="IPR030855">
    <property type="entry name" value="Bifunct_BirA"/>
</dbReference>
<dbReference type="GO" id="GO:0009249">
    <property type="term" value="P:protein lipoylation"/>
    <property type="evidence" value="ECO:0007669"/>
    <property type="project" value="UniProtKB-ARBA"/>
</dbReference>
<dbReference type="PROSITE" id="PS51733">
    <property type="entry name" value="BPL_LPL_CATALYTIC"/>
    <property type="match status" value="1"/>
</dbReference>
<dbReference type="Pfam" id="PF03099">
    <property type="entry name" value="BPL_LplA_LipB"/>
    <property type="match status" value="1"/>
</dbReference>